<sequence>MLIGLKVKAAVCNGIESNLLDNLKGLSIKGQIRELNIPYPCDVRLIERSTGRVIMNRSTDQYGNFEFDHLKATKFTIIAHHPLNTFNAVIADLVVPK</sequence>
<dbReference type="EMBL" id="VXLD01000014">
    <property type="protein sequence ID" value="KAB1852301.1"/>
    <property type="molecule type" value="Genomic_DNA"/>
</dbReference>
<protein>
    <submittedName>
        <fullName evidence="1">Carboxypeptidase regulatory-like domain-containing protein</fullName>
    </submittedName>
</protein>
<accession>A0A5N4W2U3</accession>
<gene>
    <name evidence="1" type="ORF">F4W09_14980</name>
</gene>
<organism evidence="1 2">
    <name type="scientific">Acinetobacter tandoii</name>
    <dbReference type="NCBI Taxonomy" id="202954"/>
    <lineage>
        <taxon>Bacteria</taxon>
        <taxon>Pseudomonadati</taxon>
        <taxon>Pseudomonadota</taxon>
        <taxon>Gammaproteobacteria</taxon>
        <taxon>Moraxellales</taxon>
        <taxon>Moraxellaceae</taxon>
        <taxon>Acinetobacter</taxon>
    </lineage>
</organism>
<keyword evidence="1" id="KW-0378">Hydrolase</keyword>
<dbReference type="AlphaFoldDB" id="A0A5N4W2U3"/>
<dbReference type="Proteomes" id="UP000325788">
    <property type="component" value="Unassembled WGS sequence"/>
</dbReference>
<keyword evidence="1" id="KW-0645">Protease</keyword>
<proteinExistence type="predicted"/>
<comment type="caution">
    <text evidence="1">The sequence shown here is derived from an EMBL/GenBank/DDBJ whole genome shotgun (WGS) entry which is preliminary data.</text>
</comment>
<evidence type="ECO:0000313" key="2">
    <source>
        <dbReference type="Proteomes" id="UP000325788"/>
    </source>
</evidence>
<reference evidence="1 2" key="1">
    <citation type="submission" date="2019-09" db="EMBL/GenBank/DDBJ databases">
        <title>Draft genome sequence of Acinetobacter tandoii W4-4-4 isolated from environmental water sample.</title>
        <authorList>
            <person name="Wee S.K."/>
            <person name="Yan B."/>
            <person name="Mustaffa S.B."/>
            <person name="Yap E.P.H."/>
        </authorList>
    </citation>
    <scope>NUCLEOTIDE SEQUENCE [LARGE SCALE GENOMIC DNA]</scope>
    <source>
        <strain evidence="1 2">W4-4-4</strain>
    </source>
</reference>
<dbReference type="GO" id="GO:0004180">
    <property type="term" value="F:carboxypeptidase activity"/>
    <property type="evidence" value="ECO:0007669"/>
    <property type="project" value="UniProtKB-KW"/>
</dbReference>
<name>A0A5N4W2U3_9GAMM</name>
<dbReference type="RefSeq" id="WP_151505245.1">
    <property type="nucleotide sequence ID" value="NZ_VXLD01000014.1"/>
</dbReference>
<evidence type="ECO:0000313" key="1">
    <source>
        <dbReference type="EMBL" id="KAB1852301.1"/>
    </source>
</evidence>
<keyword evidence="1" id="KW-0121">Carboxypeptidase</keyword>